<sequence>MRIYWQANLIRGPVVTGRAVGRVRQVVVTVARAAQEAVAACVQVTVRARVLVVAGEVAHPRVLVAVQAAVQVHVAAAALAVALAPVAVTAVLVVAALRSGNGDFIKIGA</sequence>
<protein>
    <submittedName>
        <fullName evidence="2">Uncharacterized protein</fullName>
    </submittedName>
</protein>
<name>A0A1B2IE27_9CAUD</name>
<keyword evidence="1" id="KW-0472">Membrane</keyword>
<dbReference type="EMBL" id="KX397369">
    <property type="protein sequence ID" value="ANZ49536.1"/>
    <property type="molecule type" value="Genomic_DNA"/>
</dbReference>
<reference evidence="2 3" key="1">
    <citation type="submission" date="2016-06" db="EMBL/GenBank/DDBJ databases">
        <authorList>
            <person name="Kjaerup R.B."/>
            <person name="Dalgaard T.S."/>
            <person name="Juul-Madsen H.R."/>
        </authorList>
    </citation>
    <scope>NUCLEOTIDE SEQUENCE [LARGE SCALE GENOMIC DNA]</scope>
</reference>
<evidence type="ECO:0000313" key="3">
    <source>
        <dbReference type="Proteomes" id="UP000202923"/>
    </source>
</evidence>
<evidence type="ECO:0000256" key="1">
    <source>
        <dbReference type="SAM" id="Phobius"/>
    </source>
</evidence>
<feature type="transmembrane region" description="Helical" evidence="1">
    <location>
        <begin position="74"/>
        <end position="97"/>
    </location>
</feature>
<accession>A0A1B2IE27</accession>
<evidence type="ECO:0000313" key="2">
    <source>
        <dbReference type="EMBL" id="ANZ49536.1"/>
    </source>
</evidence>
<dbReference type="RefSeq" id="YP_009278789.1">
    <property type="nucleotide sequence ID" value="NC_031010.1"/>
</dbReference>
<gene>
    <name evidence="2" type="ORF">KWAN_184</name>
</gene>
<organism evidence="2 3">
    <name type="scientific">Erwinia phage vB_EamM_Kwan</name>
    <dbReference type="NCBI Taxonomy" id="1883374"/>
    <lineage>
        <taxon>Viruses</taxon>
        <taxon>Duplodnaviria</taxon>
        <taxon>Heunggongvirae</taxon>
        <taxon>Uroviricota</taxon>
        <taxon>Caudoviricetes</taxon>
        <taxon>Chimalliviridae</taxon>
        <taxon>Wellingtonvirus</taxon>
        <taxon>Wellingtonvirus wellington</taxon>
    </lineage>
</organism>
<dbReference type="Proteomes" id="UP000202923">
    <property type="component" value="Genome"/>
</dbReference>
<proteinExistence type="predicted"/>
<keyword evidence="1" id="KW-0812">Transmembrane</keyword>
<dbReference type="GeneID" id="29062028"/>
<keyword evidence="1" id="KW-1133">Transmembrane helix</keyword>
<dbReference type="KEGG" id="vg:29062028"/>